<gene>
    <name evidence="1" type="ORF">TPSD3_00530</name>
</gene>
<reference evidence="1 2" key="1">
    <citation type="submission" date="2016-12" db="EMBL/GenBank/DDBJ databases">
        <title>Thioflexothrix psekupsii D3 genome sequencing and assembly.</title>
        <authorList>
            <person name="Fomenkov A."/>
            <person name="Vincze T."/>
            <person name="Grabovich M."/>
            <person name="Anton B.P."/>
            <person name="Dubinina G."/>
            <person name="Orlova M."/>
            <person name="Belousova E."/>
            <person name="Roberts R.J."/>
        </authorList>
    </citation>
    <scope>NUCLEOTIDE SEQUENCE [LARGE SCALE GENOMIC DNA]</scope>
    <source>
        <strain evidence="1">D3</strain>
    </source>
</reference>
<accession>A0A251XCC4</accession>
<proteinExistence type="predicted"/>
<sequence>MLVTSEMMEDGIVPLLFTGGACNIQGINGPIRNPGRDLLAQWLDQNSWSYFDPQIHSSTHGRDYVWGIDGPQEKKARELAKLRVYEITPTTIAAITILEIMDDMRCHRRSIIWFNKGNFFSPIGLGERDQLQQNTRLRTQVGEMVFQHLLAYINAGRQLRNELVSMLQHDHNAIFAYTLDEVKAAITAILSR</sequence>
<dbReference type="EMBL" id="MSLT01000001">
    <property type="protein sequence ID" value="OUD16243.1"/>
    <property type="molecule type" value="Genomic_DNA"/>
</dbReference>
<organism evidence="1 2">
    <name type="scientific">Thioflexithrix psekupsensis</name>
    <dbReference type="NCBI Taxonomy" id="1570016"/>
    <lineage>
        <taxon>Bacteria</taxon>
        <taxon>Pseudomonadati</taxon>
        <taxon>Pseudomonadota</taxon>
        <taxon>Gammaproteobacteria</taxon>
        <taxon>Thiotrichales</taxon>
        <taxon>Thioflexithrix</taxon>
    </lineage>
</organism>
<dbReference type="AlphaFoldDB" id="A0A251XCC4"/>
<evidence type="ECO:0000313" key="2">
    <source>
        <dbReference type="Proteomes" id="UP000194798"/>
    </source>
</evidence>
<name>A0A251XCC4_9GAMM</name>
<comment type="caution">
    <text evidence="1">The sequence shown here is derived from an EMBL/GenBank/DDBJ whole genome shotgun (WGS) entry which is preliminary data.</text>
</comment>
<dbReference type="Proteomes" id="UP000194798">
    <property type="component" value="Unassembled WGS sequence"/>
</dbReference>
<evidence type="ECO:0000313" key="1">
    <source>
        <dbReference type="EMBL" id="OUD16243.1"/>
    </source>
</evidence>
<keyword evidence="2" id="KW-1185">Reference proteome</keyword>
<protein>
    <submittedName>
        <fullName evidence="1">Uncharacterized protein</fullName>
    </submittedName>
</protein>